<feature type="region of interest" description="Disordered" evidence="12">
    <location>
        <begin position="629"/>
        <end position="703"/>
    </location>
</feature>
<keyword evidence="4 11" id="KW-0963">Cytoplasm</keyword>
<feature type="compositionally biased region" description="Pro residues" evidence="12">
    <location>
        <begin position="359"/>
        <end position="372"/>
    </location>
</feature>
<protein>
    <recommendedName>
        <fullName evidence="11">Cysteine protease</fullName>
        <ecNumber evidence="11">3.4.22.-</ecNumber>
    </recommendedName>
</protein>
<feature type="region of interest" description="Disordered" evidence="12">
    <location>
        <begin position="245"/>
        <end position="328"/>
    </location>
</feature>
<evidence type="ECO:0000256" key="6">
    <source>
        <dbReference type="ARBA" id="ARBA00022801"/>
    </source>
</evidence>
<dbReference type="GO" id="GO:0016485">
    <property type="term" value="P:protein processing"/>
    <property type="evidence" value="ECO:0007669"/>
    <property type="project" value="TreeGrafter"/>
</dbReference>
<comment type="subcellular location">
    <subcellularLocation>
        <location evidence="11">Nucleus</location>
    </subcellularLocation>
    <subcellularLocation>
        <location evidence="11">Cytoplasm</location>
    </subcellularLocation>
    <subcellularLocation>
        <location evidence="1">Preautophagosomal structure</location>
    </subcellularLocation>
</comment>
<dbReference type="OrthoDB" id="2960936at2759"/>
<comment type="catalytic activity">
    <reaction evidence="10">
        <text>[protein]-C-terminal L-amino acid-glycyl-phosphatidylethanolamide + H2O = [protein]-C-terminal L-amino acid-glycine + a 1,2-diacyl-sn-glycero-3-phosphoethanolamine</text>
        <dbReference type="Rhea" id="RHEA:67548"/>
        <dbReference type="Rhea" id="RHEA-COMP:17323"/>
        <dbReference type="Rhea" id="RHEA-COMP:17324"/>
        <dbReference type="ChEBI" id="CHEBI:15377"/>
        <dbReference type="ChEBI" id="CHEBI:64612"/>
        <dbReference type="ChEBI" id="CHEBI:172940"/>
        <dbReference type="ChEBI" id="CHEBI:172941"/>
    </reaction>
    <physiologicalReaction direction="left-to-right" evidence="10">
        <dbReference type="Rhea" id="RHEA:67549"/>
    </physiologicalReaction>
</comment>
<evidence type="ECO:0000256" key="7">
    <source>
        <dbReference type="ARBA" id="ARBA00022807"/>
    </source>
</evidence>
<keyword evidence="7" id="KW-0788">Thiol protease</keyword>
<keyword evidence="3" id="KW-0813">Transport</keyword>
<feature type="compositionally biased region" description="Pro residues" evidence="12">
    <location>
        <begin position="118"/>
        <end position="129"/>
    </location>
</feature>
<keyword evidence="5 11" id="KW-0645">Protease</keyword>
<dbReference type="InterPro" id="IPR005078">
    <property type="entry name" value="Peptidase_C54"/>
</dbReference>
<feature type="compositionally biased region" description="Low complexity" evidence="12">
    <location>
        <begin position="905"/>
        <end position="918"/>
    </location>
</feature>
<keyword evidence="8" id="KW-0653">Protein transport</keyword>
<dbReference type="GO" id="GO:0015031">
    <property type="term" value="P:protein transport"/>
    <property type="evidence" value="ECO:0007669"/>
    <property type="project" value="UniProtKB-KW"/>
</dbReference>
<evidence type="ECO:0000259" key="13">
    <source>
        <dbReference type="Pfam" id="PF03416"/>
    </source>
</evidence>
<feature type="compositionally biased region" description="Pro residues" evidence="12">
    <location>
        <begin position="249"/>
        <end position="259"/>
    </location>
</feature>
<dbReference type="GO" id="GO:0000423">
    <property type="term" value="P:mitophagy"/>
    <property type="evidence" value="ECO:0007669"/>
    <property type="project" value="TreeGrafter"/>
</dbReference>
<evidence type="ECO:0000313" key="15">
    <source>
        <dbReference type="Proteomes" id="UP000076532"/>
    </source>
</evidence>
<feature type="compositionally biased region" description="Polar residues" evidence="12">
    <location>
        <begin position="654"/>
        <end position="665"/>
    </location>
</feature>
<keyword evidence="6 11" id="KW-0378">Hydrolase</keyword>
<evidence type="ECO:0000256" key="11">
    <source>
        <dbReference type="RuleBase" id="RU363115"/>
    </source>
</evidence>
<accession>A0A166UR63</accession>
<evidence type="ECO:0000256" key="5">
    <source>
        <dbReference type="ARBA" id="ARBA00022670"/>
    </source>
</evidence>
<dbReference type="GO" id="GO:0034727">
    <property type="term" value="P:piecemeal microautophagy of the nucleus"/>
    <property type="evidence" value="ECO:0007669"/>
    <property type="project" value="TreeGrafter"/>
</dbReference>
<dbReference type="InterPro" id="IPR038765">
    <property type="entry name" value="Papain-like_cys_pep_sf"/>
</dbReference>
<dbReference type="EMBL" id="KV417487">
    <property type="protein sequence ID" value="KZP31938.1"/>
    <property type="molecule type" value="Genomic_DNA"/>
</dbReference>
<feature type="compositionally biased region" description="Low complexity" evidence="12">
    <location>
        <begin position="629"/>
        <end position="641"/>
    </location>
</feature>
<dbReference type="GO" id="GO:0035973">
    <property type="term" value="P:aggrephagy"/>
    <property type="evidence" value="ECO:0007669"/>
    <property type="project" value="TreeGrafter"/>
</dbReference>
<feature type="compositionally biased region" description="Low complexity" evidence="12">
    <location>
        <begin position="54"/>
        <end position="69"/>
    </location>
</feature>
<dbReference type="PANTHER" id="PTHR22624">
    <property type="entry name" value="CYSTEINE PROTEASE ATG4"/>
    <property type="match status" value="1"/>
</dbReference>
<name>A0A166UR63_9AGAM</name>
<dbReference type="Pfam" id="PF03416">
    <property type="entry name" value="Peptidase_C54"/>
    <property type="match status" value="1"/>
</dbReference>
<feature type="region of interest" description="Disordered" evidence="12">
    <location>
        <begin position="1"/>
        <end position="139"/>
    </location>
</feature>
<feature type="compositionally biased region" description="Acidic residues" evidence="12">
    <location>
        <begin position="786"/>
        <end position="812"/>
    </location>
</feature>
<reference evidence="14 15" key="1">
    <citation type="journal article" date="2016" name="Mol. Biol. Evol.">
        <title>Comparative Genomics of Early-Diverging Mushroom-Forming Fungi Provides Insights into the Origins of Lignocellulose Decay Capabilities.</title>
        <authorList>
            <person name="Nagy L.G."/>
            <person name="Riley R."/>
            <person name="Tritt A."/>
            <person name="Adam C."/>
            <person name="Daum C."/>
            <person name="Floudas D."/>
            <person name="Sun H."/>
            <person name="Yadav J.S."/>
            <person name="Pangilinan J."/>
            <person name="Larsson K.H."/>
            <person name="Matsuura K."/>
            <person name="Barry K."/>
            <person name="Labutti K."/>
            <person name="Kuo R."/>
            <person name="Ohm R.A."/>
            <person name="Bhattacharya S.S."/>
            <person name="Shirouzu T."/>
            <person name="Yoshinaga Y."/>
            <person name="Martin F.M."/>
            <person name="Grigoriev I.V."/>
            <person name="Hibbett D.S."/>
        </authorList>
    </citation>
    <scope>NUCLEOTIDE SEQUENCE [LARGE SCALE GENOMIC DNA]</scope>
    <source>
        <strain evidence="14 15">CBS 109695</strain>
    </source>
</reference>
<feature type="compositionally biased region" description="Polar residues" evidence="12">
    <location>
        <begin position="950"/>
        <end position="963"/>
    </location>
</feature>
<dbReference type="Proteomes" id="UP000076532">
    <property type="component" value="Unassembled WGS sequence"/>
</dbReference>
<evidence type="ECO:0000256" key="4">
    <source>
        <dbReference type="ARBA" id="ARBA00022490"/>
    </source>
</evidence>
<evidence type="ECO:0000256" key="8">
    <source>
        <dbReference type="ARBA" id="ARBA00022927"/>
    </source>
</evidence>
<feature type="region of interest" description="Disordered" evidence="12">
    <location>
        <begin position="777"/>
        <end position="991"/>
    </location>
</feature>
<comment type="similarity">
    <text evidence="2 11">Belongs to the peptidase C54 family.</text>
</comment>
<feature type="compositionally biased region" description="Polar residues" evidence="12">
    <location>
        <begin position="1"/>
        <end position="32"/>
    </location>
</feature>
<comment type="function">
    <text evidence="11">Required for selective autophagic degradation of the nucleus (nucleophagy) as well as for mitophagy which contributes to regulate mitochondrial quantity and quality by eliminating the mitochondria to a basal level to fulfill cellular energy requirements and preventing excess ROS production.</text>
</comment>
<dbReference type="GO" id="GO:0005634">
    <property type="term" value="C:nucleus"/>
    <property type="evidence" value="ECO:0007669"/>
    <property type="project" value="UniProtKB-SubCell"/>
</dbReference>
<feature type="domain" description="Peptidase C54 catalytic" evidence="13">
    <location>
        <begin position="332"/>
        <end position="761"/>
    </location>
</feature>
<dbReference type="GO" id="GO:0000407">
    <property type="term" value="C:phagophore assembly site"/>
    <property type="evidence" value="ECO:0007669"/>
    <property type="project" value="UniProtKB-SubCell"/>
</dbReference>
<organism evidence="14 15">
    <name type="scientific">Athelia psychrophila</name>
    <dbReference type="NCBI Taxonomy" id="1759441"/>
    <lineage>
        <taxon>Eukaryota</taxon>
        <taxon>Fungi</taxon>
        <taxon>Dikarya</taxon>
        <taxon>Basidiomycota</taxon>
        <taxon>Agaricomycotina</taxon>
        <taxon>Agaricomycetes</taxon>
        <taxon>Agaricomycetidae</taxon>
        <taxon>Atheliales</taxon>
        <taxon>Atheliaceae</taxon>
        <taxon>Athelia</taxon>
    </lineage>
</organism>
<dbReference type="PANTHER" id="PTHR22624:SF49">
    <property type="entry name" value="CYSTEINE PROTEASE"/>
    <property type="match status" value="1"/>
</dbReference>
<evidence type="ECO:0000256" key="2">
    <source>
        <dbReference type="ARBA" id="ARBA00010958"/>
    </source>
</evidence>
<gene>
    <name evidence="14" type="ORF">FIBSPDRAFT_1037094</name>
</gene>
<sequence>MSNKQSNRMPPSASSPVLPSHSTSIGPSSNAPSKLPKFLQKATRDRSRSINDPAASTASIASSSSGDSSRPTKKKGPRLGGLRETFPSQSTTSLTPSHEGDDRSLAGVDEPPVIIEPVPAPTPLNPFPRPRTRSERPISDIGHLPPHISTQYTNSNSPSSFSPSLPTRLSGWFNHTFSQSSTDLSLPSILANQQSISPASPSKLRSNHALLTAARIGNKAVRYLLDSDAQPDRCTDPIWIMGVQHPGYEAPPPTPPPSAFNPTPSNLGPKRRSSVSVDAELTGSHLMSPRRDASLSQSQPPSASPLRIGLRGGDKDGKERDRDPAAHWPPIFYQDFTSRIWLTYRSHFSPIRDASLAALPPPSSNPPLPPSPSIAESGEGGEGEEQLWEMSPAGGGGGRWAWIPIPGVGGEKSWTSDAGWGCMLRTGQSLLANALVGVHLGREWRRPPHPLPTADYATYVQILTWFLDTPAPQAPFSVHRMALAGKELGTDVGCWFGPSVAAGAIRTLVNAFPDAHLGVAVATDGCLYQSEVFAASSPPISLSPTASPRSRRDRHKRTSAWGGRAVLVLVGIRLGIDGVNPIYYETIKALYTFPQSVGIAGGRPSSSYYFVGSQADNLFYLDPHHARPAVPFRAPPRSRSPGVHGHGHMRMATSPVSPSPLQKQMSTSSASTSSLPRAPGSDREDDEDLEYAASGRLPPQVPARGRGLDAVQEHYINSYSTAELKTFHCERVRKMPLSGLDPSMLLGFLCRDEKEWVDFRRRISNLGRDYKTIFTIQDEPPTWPSDSDEFMGLESISEPDDMDMDEEDEEGQEPFFNDNDRDTPSSGAKSSEEDAVGPITPGPTRTAFDQGKAKAKESVFEGDDGDEYDEEEEDDEEDDDDDDEDWVDPTMSPIDSPVATAPRMAASKSDSSYTSASSGGSGILVSPAPKKKTTLMPESAPAHYPFPSSMEDTPQQQQQNGTSHRMHTQRARDGGRTQSGGVKGVLTADDI</sequence>
<proteinExistence type="inferred from homology"/>
<keyword evidence="11" id="KW-0539">Nucleus</keyword>
<dbReference type="STRING" id="436010.A0A166UR63"/>
<feature type="compositionally biased region" description="Acidic residues" evidence="12">
    <location>
        <begin position="860"/>
        <end position="887"/>
    </location>
</feature>
<feature type="compositionally biased region" description="Low complexity" evidence="12">
    <location>
        <begin position="294"/>
        <end position="306"/>
    </location>
</feature>
<feature type="region of interest" description="Disordered" evidence="12">
    <location>
        <begin position="358"/>
        <end position="398"/>
    </location>
</feature>
<evidence type="ECO:0000313" key="14">
    <source>
        <dbReference type="EMBL" id="KZP31938.1"/>
    </source>
</evidence>
<feature type="compositionally biased region" description="Polar residues" evidence="12">
    <location>
        <begin position="86"/>
        <end position="96"/>
    </location>
</feature>
<feature type="compositionally biased region" description="Basic and acidic residues" evidence="12">
    <location>
        <begin position="312"/>
        <end position="325"/>
    </location>
</feature>
<evidence type="ECO:0000256" key="9">
    <source>
        <dbReference type="ARBA" id="ARBA00023006"/>
    </source>
</evidence>
<evidence type="ECO:0000256" key="10">
    <source>
        <dbReference type="ARBA" id="ARBA00029362"/>
    </source>
</evidence>
<dbReference type="AlphaFoldDB" id="A0A166UR63"/>
<dbReference type="GO" id="GO:0004197">
    <property type="term" value="F:cysteine-type endopeptidase activity"/>
    <property type="evidence" value="ECO:0007669"/>
    <property type="project" value="TreeGrafter"/>
</dbReference>
<dbReference type="EC" id="3.4.22.-" evidence="11"/>
<evidence type="ECO:0000256" key="12">
    <source>
        <dbReference type="SAM" id="MobiDB-lite"/>
    </source>
</evidence>
<dbReference type="GO" id="GO:0000045">
    <property type="term" value="P:autophagosome assembly"/>
    <property type="evidence" value="ECO:0007669"/>
    <property type="project" value="TreeGrafter"/>
</dbReference>
<keyword evidence="9" id="KW-0072">Autophagy</keyword>
<evidence type="ECO:0000256" key="1">
    <source>
        <dbReference type="ARBA" id="ARBA00004329"/>
    </source>
</evidence>
<dbReference type="SUPFAM" id="SSF54001">
    <property type="entry name" value="Cysteine proteinases"/>
    <property type="match status" value="1"/>
</dbReference>
<keyword evidence="15" id="KW-1185">Reference proteome</keyword>
<dbReference type="GO" id="GO:0019786">
    <property type="term" value="F:protein-phosphatidylethanolamide deconjugating activity"/>
    <property type="evidence" value="ECO:0007669"/>
    <property type="project" value="InterPro"/>
</dbReference>
<evidence type="ECO:0000256" key="3">
    <source>
        <dbReference type="ARBA" id="ARBA00022448"/>
    </source>
</evidence>
<dbReference type="InterPro" id="IPR046792">
    <property type="entry name" value="Peptidase_C54_cat"/>
</dbReference>